<dbReference type="InterPro" id="IPR020891">
    <property type="entry name" value="UPF0758_CS"/>
</dbReference>
<dbReference type="PROSITE" id="PS50249">
    <property type="entry name" value="MPN"/>
    <property type="match status" value="1"/>
</dbReference>
<dbReference type="Gene3D" id="3.40.140.10">
    <property type="entry name" value="Cytidine Deaminase, domain 2"/>
    <property type="match status" value="1"/>
</dbReference>
<dbReference type="NCBIfam" id="NF000642">
    <property type="entry name" value="PRK00024.1"/>
    <property type="match status" value="1"/>
</dbReference>
<dbReference type="InterPro" id="IPR025657">
    <property type="entry name" value="RadC_JAB"/>
</dbReference>
<comment type="caution">
    <text evidence="9">The sequence shown here is derived from an EMBL/GenBank/DDBJ whole genome shotgun (WGS) entry which is preliminary data.</text>
</comment>
<keyword evidence="4" id="KW-0378">Hydrolase</keyword>
<keyword evidence="2" id="KW-0645">Protease</keyword>
<protein>
    <submittedName>
        <fullName evidence="9">DNA repair protein RadC</fullName>
    </submittedName>
</protein>
<evidence type="ECO:0000313" key="9">
    <source>
        <dbReference type="EMBL" id="MFD1466136.1"/>
    </source>
</evidence>
<evidence type="ECO:0000256" key="1">
    <source>
        <dbReference type="ARBA" id="ARBA00010243"/>
    </source>
</evidence>
<dbReference type="PANTHER" id="PTHR30471">
    <property type="entry name" value="DNA REPAIR PROTEIN RADC"/>
    <property type="match status" value="1"/>
</dbReference>
<evidence type="ECO:0000256" key="6">
    <source>
        <dbReference type="ARBA" id="ARBA00023049"/>
    </source>
</evidence>
<feature type="domain" description="MPN" evidence="8">
    <location>
        <begin position="102"/>
        <end position="224"/>
    </location>
</feature>
<gene>
    <name evidence="9" type="primary">radC</name>
    <name evidence="9" type="ORF">ACFQ4L_08695</name>
</gene>
<evidence type="ECO:0000313" key="10">
    <source>
        <dbReference type="Proteomes" id="UP001597244"/>
    </source>
</evidence>
<dbReference type="RefSeq" id="WP_125577187.1">
    <property type="nucleotide sequence ID" value="NZ_JBHTOF010000097.1"/>
</dbReference>
<evidence type="ECO:0000259" key="8">
    <source>
        <dbReference type="PROSITE" id="PS50249"/>
    </source>
</evidence>
<evidence type="ECO:0000256" key="3">
    <source>
        <dbReference type="ARBA" id="ARBA00022723"/>
    </source>
</evidence>
<dbReference type="Proteomes" id="UP001597244">
    <property type="component" value="Unassembled WGS sequence"/>
</dbReference>
<evidence type="ECO:0000256" key="5">
    <source>
        <dbReference type="ARBA" id="ARBA00022833"/>
    </source>
</evidence>
<dbReference type="InterPro" id="IPR037518">
    <property type="entry name" value="MPN"/>
</dbReference>
<dbReference type="NCBIfam" id="TIGR00608">
    <property type="entry name" value="radc"/>
    <property type="match status" value="1"/>
</dbReference>
<comment type="similarity">
    <text evidence="1 7">Belongs to the UPF0758 family.</text>
</comment>
<keyword evidence="6" id="KW-0482">Metalloprotease</keyword>
<evidence type="ECO:0000256" key="2">
    <source>
        <dbReference type="ARBA" id="ARBA00022670"/>
    </source>
</evidence>
<accession>A0ABW4DSI6</accession>
<dbReference type="Pfam" id="PF04002">
    <property type="entry name" value="RadC"/>
    <property type="match status" value="1"/>
</dbReference>
<proteinExistence type="inferred from homology"/>
<sequence>MEQILQPMKDLPREVAFKYGIGAASDQELLQIILRTGTATQPLAEVAASLLREYENLAFLSLASIDELRTFAGIGSIKAVEMQAAFELGKRAQQQSQLRQGAIVSSSMIGLRMQEQLQGCHQEKLIVIYLDTKNQIIQQKTIFVGGLNSSVAHPREIFHYAVLLAAARLIVVHNHPSGKTTPSQNDIQFSKRLVKCGEVMGIECLDHLIIGAGQYLSLREEDLI</sequence>
<reference evidence="10" key="1">
    <citation type="journal article" date="2019" name="Int. J. Syst. Evol. Microbiol.">
        <title>The Global Catalogue of Microorganisms (GCM) 10K type strain sequencing project: providing services to taxonomists for standard genome sequencing and annotation.</title>
        <authorList>
            <consortium name="The Broad Institute Genomics Platform"/>
            <consortium name="The Broad Institute Genome Sequencing Center for Infectious Disease"/>
            <person name="Wu L."/>
            <person name="Ma J."/>
        </authorList>
    </citation>
    <scope>NUCLEOTIDE SEQUENCE [LARGE SCALE GENOMIC DNA]</scope>
    <source>
        <strain evidence="10">CCM 8951</strain>
    </source>
</reference>
<dbReference type="InterPro" id="IPR046778">
    <property type="entry name" value="UPF0758_N"/>
</dbReference>
<organism evidence="9 10">
    <name type="scientific">Lapidilactobacillus mulanensis</name>
    <dbReference type="NCBI Taxonomy" id="2485999"/>
    <lineage>
        <taxon>Bacteria</taxon>
        <taxon>Bacillati</taxon>
        <taxon>Bacillota</taxon>
        <taxon>Bacilli</taxon>
        <taxon>Lactobacillales</taxon>
        <taxon>Lactobacillaceae</taxon>
        <taxon>Lapidilactobacillus</taxon>
    </lineage>
</organism>
<keyword evidence="3" id="KW-0479">Metal-binding</keyword>
<dbReference type="PROSITE" id="PS01302">
    <property type="entry name" value="UPF0758"/>
    <property type="match status" value="1"/>
</dbReference>
<evidence type="ECO:0000256" key="7">
    <source>
        <dbReference type="RuleBase" id="RU003797"/>
    </source>
</evidence>
<dbReference type="Pfam" id="PF20582">
    <property type="entry name" value="UPF0758_N"/>
    <property type="match status" value="1"/>
</dbReference>
<name>A0ABW4DSI6_9LACO</name>
<dbReference type="PANTHER" id="PTHR30471:SF3">
    <property type="entry name" value="UPF0758 PROTEIN YEES-RELATED"/>
    <property type="match status" value="1"/>
</dbReference>
<dbReference type="InterPro" id="IPR001405">
    <property type="entry name" value="UPF0758"/>
</dbReference>
<dbReference type="CDD" id="cd08071">
    <property type="entry name" value="MPN_DUF2466"/>
    <property type="match status" value="1"/>
</dbReference>
<dbReference type="EMBL" id="JBHTOF010000097">
    <property type="protein sequence ID" value="MFD1466136.1"/>
    <property type="molecule type" value="Genomic_DNA"/>
</dbReference>
<evidence type="ECO:0000256" key="4">
    <source>
        <dbReference type="ARBA" id="ARBA00022801"/>
    </source>
</evidence>
<keyword evidence="5" id="KW-0862">Zinc</keyword>
<keyword evidence="10" id="KW-1185">Reference proteome</keyword>